<evidence type="ECO:0000313" key="2">
    <source>
        <dbReference type="EMBL" id="HIZ24218.1"/>
    </source>
</evidence>
<gene>
    <name evidence="2" type="ORF">H9812_01920</name>
</gene>
<comment type="cofactor">
    <cofactor evidence="1">
        <name>Mg(2+)</name>
        <dbReference type="ChEBI" id="CHEBI:18420"/>
    </cofactor>
    <text evidence="1">Binds 2 magnesium ions per subunit.</text>
</comment>
<reference evidence="2" key="2">
    <citation type="submission" date="2021-04" db="EMBL/GenBank/DDBJ databases">
        <authorList>
            <person name="Gilroy R."/>
        </authorList>
    </citation>
    <scope>NUCLEOTIDE SEQUENCE</scope>
    <source>
        <strain evidence="2">CHK33-5263</strain>
    </source>
</reference>
<feature type="binding site" evidence="1">
    <location>
        <position position="35"/>
    </location>
    <ligand>
        <name>Mg(2+)</name>
        <dbReference type="ChEBI" id="CHEBI:18420"/>
        <label>1</label>
    </ligand>
</feature>
<comment type="caution">
    <text evidence="2">The sequence shown here is derived from an EMBL/GenBank/DDBJ whole genome shotgun (WGS) entry which is preliminary data.</text>
</comment>
<feature type="binding site" evidence="1">
    <location>
        <position position="219"/>
    </location>
    <ligand>
        <name>Mg(2+)</name>
        <dbReference type="ChEBI" id="CHEBI:18420"/>
        <label>1</label>
    </ligand>
</feature>
<evidence type="ECO:0000313" key="3">
    <source>
        <dbReference type="Proteomes" id="UP000824044"/>
    </source>
</evidence>
<organism evidence="2 3">
    <name type="scientific">Candidatus Gallimonas intestinigallinarum</name>
    <dbReference type="NCBI Taxonomy" id="2838604"/>
    <lineage>
        <taxon>Bacteria</taxon>
        <taxon>Bacillati</taxon>
        <taxon>Bacillota</taxon>
        <taxon>Clostridia</taxon>
        <taxon>Candidatus Gallimonas</taxon>
    </lineage>
</organism>
<dbReference type="SUPFAM" id="SSF101478">
    <property type="entry name" value="ADP-ribosylglycohydrolase"/>
    <property type="match status" value="1"/>
</dbReference>
<dbReference type="Gene3D" id="1.10.4080.10">
    <property type="entry name" value="ADP-ribosylation/Crystallin J1"/>
    <property type="match status" value="1"/>
</dbReference>
<evidence type="ECO:0000256" key="1">
    <source>
        <dbReference type="PIRSR" id="PIRSR605502-1"/>
    </source>
</evidence>
<dbReference type="InterPro" id="IPR036705">
    <property type="entry name" value="Ribosyl_crysJ1_sf"/>
</dbReference>
<proteinExistence type="predicted"/>
<reference evidence="2" key="1">
    <citation type="journal article" date="2021" name="PeerJ">
        <title>Extensive microbial diversity within the chicken gut microbiome revealed by metagenomics and culture.</title>
        <authorList>
            <person name="Gilroy R."/>
            <person name="Ravi A."/>
            <person name="Getino M."/>
            <person name="Pursley I."/>
            <person name="Horton D.L."/>
            <person name="Alikhan N.F."/>
            <person name="Baker D."/>
            <person name="Gharbi K."/>
            <person name="Hall N."/>
            <person name="Watson M."/>
            <person name="Adriaenssens E.M."/>
            <person name="Foster-Nyarko E."/>
            <person name="Jarju S."/>
            <person name="Secka A."/>
            <person name="Antonio M."/>
            <person name="Oren A."/>
            <person name="Chaudhuri R.R."/>
            <person name="La Ragione R."/>
            <person name="Hildebrand F."/>
            <person name="Pallen M.J."/>
        </authorList>
    </citation>
    <scope>NUCLEOTIDE SEQUENCE</scope>
    <source>
        <strain evidence="2">CHK33-5263</strain>
    </source>
</reference>
<dbReference type="AlphaFoldDB" id="A0A9D2DW75"/>
<protein>
    <submittedName>
        <fullName evidence="2">ADP-ribosylglycohydrolase family protein</fullName>
    </submittedName>
</protein>
<feature type="binding site" evidence="1">
    <location>
        <position position="220"/>
    </location>
    <ligand>
        <name>Mg(2+)</name>
        <dbReference type="ChEBI" id="CHEBI:18420"/>
        <label>1</label>
    </ligand>
</feature>
<feature type="binding site" evidence="1">
    <location>
        <position position="34"/>
    </location>
    <ligand>
        <name>Mg(2+)</name>
        <dbReference type="ChEBI" id="CHEBI:18420"/>
        <label>1</label>
    </ligand>
</feature>
<dbReference type="InterPro" id="IPR050792">
    <property type="entry name" value="ADP-ribosylglycohydrolase"/>
</dbReference>
<dbReference type="GO" id="GO:0046872">
    <property type="term" value="F:metal ion binding"/>
    <property type="evidence" value="ECO:0007669"/>
    <property type="project" value="UniProtKB-KW"/>
</dbReference>
<name>A0A9D2DW75_9FIRM</name>
<feature type="binding site" evidence="1">
    <location>
        <position position="217"/>
    </location>
    <ligand>
        <name>Mg(2+)</name>
        <dbReference type="ChEBI" id="CHEBI:18420"/>
        <label>1</label>
    </ligand>
</feature>
<dbReference type="PANTHER" id="PTHR16222:SF12">
    <property type="entry name" value="ADP-RIBOSYLGLYCOHYDROLASE-RELATED"/>
    <property type="match status" value="1"/>
</dbReference>
<feature type="binding site" evidence="1">
    <location>
        <position position="36"/>
    </location>
    <ligand>
        <name>Mg(2+)</name>
        <dbReference type="ChEBI" id="CHEBI:18420"/>
        <label>1</label>
    </ligand>
</feature>
<dbReference type="Proteomes" id="UP000824044">
    <property type="component" value="Unassembled WGS sequence"/>
</dbReference>
<accession>A0A9D2DW75</accession>
<dbReference type="Pfam" id="PF03747">
    <property type="entry name" value="ADP_ribosyl_GH"/>
    <property type="match status" value="1"/>
</dbReference>
<dbReference type="InterPro" id="IPR005502">
    <property type="entry name" value="Ribosyl_crysJ1"/>
</dbReference>
<sequence length="264" mass="29243">MFGAMFGDIVGSRFEFHNCRSKSFELFHPGCSFTDDTLMTLAVADALANAGGTDEQALTRETIRSMKAIAAKYPDSGWGLWFLRWLNKENPQPYQSFGNGAAMRVSPVGWYACSEEEVRRLSRIVTAISHDHPEGLKGAECVAMCVYLARSGSTKEQLLAREREYYPEIGSYTCAQLSQTYRFDESCQGTVPQALTCFFEGTDFEDTIRNAVSVGGDADTICAIAGSVAEAFFGMTNMQRLCVILCLPEDLTPIITKFREVCTR</sequence>
<keyword evidence="1" id="KW-0460">Magnesium</keyword>
<keyword evidence="1" id="KW-0479">Metal-binding</keyword>
<dbReference type="PANTHER" id="PTHR16222">
    <property type="entry name" value="ADP-RIBOSYLGLYCOHYDROLASE"/>
    <property type="match status" value="1"/>
</dbReference>
<dbReference type="EMBL" id="DXBS01000041">
    <property type="protein sequence ID" value="HIZ24218.1"/>
    <property type="molecule type" value="Genomic_DNA"/>
</dbReference>